<evidence type="ECO:0000256" key="10">
    <source>
        <dbReference type="ARBA" id="ARBA00023237"/>
    </source>
</evidence>
<evidence type="ECO:0000256" key="3">
    <source>
        <dbReference type="ARBA" id="ARBA00005848"/>
    </source>
</evidence>
<dbReference type="Gene3D" id="3.30.1300.30">
    <property type="entry name" value="GSPII I/J protein-like"/>
    <property type="match status" value="1"/>
</dbReference>
<dbReference type="InterPro" id="IPR008635">
    <property type="entry name" value="Coiled_stalk_dom"/>
</dbReference>
<evidence type="ECO:0000256" key="4">
    <source>
        <dbReference type="ARBA" id="ARBA00022448"/>
    </source>
</evidence>
<feature type="domain" description="Trimeric autotransporter adhesin YadA-like stalk" evidence="14">
    <location>
        <begin position="1043"/>
        <end position="1085"/>
    </location>
</feature>
<dbReference type="InterPro" id="IPR045584">
    <property type="entry name" value="Pilin-like"/>
</dbReference>
<dbReference type="Pfam" id="PF03895">
    <property type="entry name" value="YadA_anchor"/>
    <property type="match status" value="1"/>
</dbReference>
<evidence type="ECO:0000256" key="9">
    <source>
        <dbReference type="ARBA" id="ARBA00023136"/>
    </source>
</evidence>
<dbReference type="GO" id="GO:0015031">
    <property type="term" value="P:protein transport"/>
    <property type="evidence" value="ECO:0007669"/>
    <property type="project" value="UniProtKB-KW"/>
</dbReference>
<evidence type="ECO:0000259" key="14">
    <source>
        <dbReference type="Pfam" id="PF05662"/>
    </source>
</evidence>
<comment type="similarity">
    <text evidence="3">Belongs to the autotransporter-2 (AT-2) (TC 1.B.40) family.</text>
</comment>
<feature type="domain" description="Trimeric autotransporter adhesin YadA-like stalk" evidence="14">
    <location>
        <begin position="67"/>
        <end position="109"/>
    </location>
</feature>
<feature type="domain" description="Trimeric autotransporter adhesin YadA-like stalk" evidence="14">
    <location>
        <begin position="674"/>
        <end position="716"/>
    </location>
</feature>
<feature type="domain" description="Trimeric autotransporter adhesin YadA-like stalk" evidence="14">
    <location>
        <begin position="250"/>
        <end position="294"/>
    </location>
</feature>
<dbReference type="InterPro" id="IPR011049">
    <property type="entry name" value="Serralysin-like_metalloprot_C"/>
</dbReference>
<feature type="domain" description="Trimeric autotransporter adhesin YadA-like stalk" evidence="14">
    <location>
        <begin position="856"/>
        <end position="898"/>
    </location>
</feature>
<feature type="coiled-coil region" evidence="11">
    <location>
        <begin position="904"/>
        <end position="938"/>
    </location>
</feature>
<evidence type="ECO:0000256" key="8">
    <source>
        <dbReference type="ARBA" id="ARBA00022927"/>
    </source>
</evidence>
<comment type="caution">
    <text evidence="15">The sequence shown here is derived from an EMBL/GenBank/DDBJ whole genome shotgun (WGS) entry which is preliminary data.</text>
</comment>
<protein>
    <recommendedName>
        <fullName evidence="17">Trimeric autotransporter adhesin YadA-like C-terminal membrane anchor domain-containing protein</fullName>
    </recommendedName>
</protein>
<feature type="non-terminal residue" evidence="15">
    <location>
        <position position="1"/>
    </location>
</feature>
<dbReference type="GO" id="GO:0009986">
    <property type="term" value="C:cell surface"/>
    <property type="evidence" value="ECO:0007669"/>
    <property type="project" value="UniProtKB-SubCell"/>
</dbReference>
<feature type="domain" description="Trimeric autotransporter adhesin YadA-like stalk" evidence="14">
    <location>
        <begin position="765"/>
        <end position="808"/>
    </location>
</feature>
<evidence type="ECO:0000256" key="1">
    <source>
        <dbReference type="ARBA" id="ARBA00004241"/>
    </source>
</evidence>
<evidence type="ECO:0000256" key="6">
    <source>
        <dbReference type="ARBA" id="ARBA00022692"/>
    </source>
</evidence>
<dbReference type="Gene3D" id="2.150.10.10">
    <property type="entry name" value="Serralysin-like metalloprotease, C-terminal"/>
    <property type="match status" value="1"/>
</dbReference>
<keyword evidence="11" id="KW-0175">Coiled coil</keyword>
<keyword evidence="10" id="KW-0998">Cell outer membrane</keyword>
<feature type="domain" description="Trimeric autotransporter adhesin YadA-like stalk" evidence="14">
    <location>
        <begin position="583"/>
        <end position="625"/>
    </location>
</feature>
<evidence type="ECO:0000256" key="11">
    <source>
        <dbReference type="SAM" id="Coils"/>
    </source>
</evidence>
<feature type="domain" description="Trimeric autotransporter adhesin YadA-like stalk" evidence="14">
    <location>
        <begin position="963"/>
        <end position="999"/>
    </location>
</feature>
<keyword evidence="5" id="KW-1134">Transmembrane beta strand</keyword>
<keyword evidence="9" id="KW-0472">Membrane</keyword>
<feature type="domain" description="Trimeric autotransporter adhesin YadA-like stalk" evidence="14">
    <location>
        <begin position="1294"/>
        <end position="1328"/>
    </location>
</feature>
<dbReference type="Pfam" id="PF05662">
    <property type="entry name" value="YadA_stalk"/>
    <property type="match status" value="13"/>
</dbReference>
<dbReference type="InterPro" id="IPR005594">
    <property type="entry name" value="YadA_C"/>
</dbReference>
<sequence length="1415" mass="144266">ASQLYQVSTSSASGITSLSTAALNTTGKLNTVSSNVSALQSDALQWKNNTNGSGAYDASHGTTQAQKITNVAAGQLADGSTDAVNAGQLYQLSTSSSTSFSSLSTVVSRAGDLTNINGNISTANSNIAALQSDALQWKKNVNGNGGFYDASHGTSQAQKITNVAAGQLADGSTDAVNAGQLYQLSTSSATSFSSLSTVVSRAGDLTNINGNISTANSNIAALQSDALQWKKNTDGTGAYDASHGTNLAQKITNVANGDLTYNSTDAVNGSQLSTTNSSLSIVSSSVHKVNDTVNRLEKDSLQWVQEENGNSYYDASHGVTNARYRITNVANGLLAPDSSDVVNGSQLYTTNSSINAVSTSVNSVTAAVTRLQDNTLQWNGSAYDAGHGSTMAQKITRVAEADLAPDSTDAVNGSQLNQTNSRVGSLSSTVASLNDSLNKTNTRINSIAESTSRISDNLSSATDKINDLDQNALQINGENYDANYKKITNITGGKIEQGSNEAVTGGQLFTTNEKLNTVSSSVGNLTGRLNGAIDRLDTVSGATATLSTSLAEVNTSISTLRRDALGWNDNAYDASHGSGAAQKITNVANGTVSNSSTDAVNGSQLYNLSTSLSNSLSTVTAGNNTGLSTTNSNVSTLSSSLSSAVNNISNLQRDALQWNGNAYDASHGSGAAQKITNVANGTLSSGSTDAVNGDQLYNLSTSLSSSLSTVTAGNNTGLSTTNSNVSTLSSSLSSAVNNISNLQRDALQWNGNAYDASHGSGAAQKITNVANGTLSSGSTDAVNGDQLYNLSTSLSSSLSTVTAGNNTSLSTTNSNISTLSSSLSSAVNNISNLQRDALQWNGNAYDASHGSGAAQKITNVAAGQLADGSTDAVNAGQLYSISSSIISSVSSSVDQVVTESRTTIETMNKDIKAAQDDIKTAQDDIKTSKRLIDELQKNSVHFDDGTTAFSNQLTRDASNERTISNIADGRVDATSNQAVNGRQLYSLSTSTSTSLSSLQDQLHLASGTIPAGISTTLSSLQLNALQWNGSAYDASHGSGTAQKITNVASGDTGQNSTEAVNGSQLWQLKNEWKQDLQSLSSSVDTKLAQNSGGGNASAINEATEKANQAISDTQKLSTSTADALSAVAASLGGNASYNPLTRAGTGGFTAPSYTTSNADGTAVTANNVGDAINNLYNGGSKYAKVNSTQAVASASGSDAIAVGGAAAASGKAAVAIGSQATAGAENGVAIGNHASVTQNGGIALGANSVANTAAGINGYIPVSATEQQARAIQATTSTQAAVSVGDAANGVYRQITGVAAGTADTDAVNVAQLKGVNARMENINRYVNDVNDRVHRVERRAYSGTALAMALSGAYLPQLNAGEQTVGVGMGSYHGYAAVGINYKATNNTGKFSWGAGVSTTGRETGFNAGIGYKW</sequence>
<evidence type="ECO:0000259" key="12">
    <source>
        <dbReference type="Pfam" id="PF03895"/>
    </source>
</evidence>
<feature type="domain" description="Trimeric autotransporter adhesin YadA-like stalk" evidence="14">
    <location>
        <begin position="486"/>
        <end position="526"/>
    </location>
</feature>
<dbReference type="Proteomes" id="UP000231094">
    <property type="component" value="Unassembled WGS sequence"/>
</dbReference>
<evidence type="ECO:0000313" key="16">
    <source>
        <dbReference type="Proteomes" id="UP000231094"/>
    </source>
</evidence>
<evidence type="ECO:0000256" key="7">
    <source>
        <dbReference type="ARBA" id="ARBA00022729"/>
    </source>
</evidence>
<feature type="domain" description="Trimeric autotransporter adhesin YadA-like stalk" evidence="14">
    <location>
        <begin position="394"/>
        <end position="438"/>
    </location>
</feature>
<proteinExistence type="inferred from homology"/>
<evidence type="ECO:0000259" key="13">
    <source>
        <dbReference type="Pfam" id="PF05658"/>
    </source>
</evidence>
<dbReference type="GO" id="GO:0009279">
    <property type="term" value="C:cell outer membrane"/>
    <property type="evidence" value="ECO:0007669"/>
    <property type="project" value="UniProtKB-SubCell"/>
</dbReference>
<evidence type="ECO:0000256" key="5">
    <source>
        <dbReference type="ARBA" id="ARBA00022452"/>
    </source>
</evidence>
<dbReference type="SUPFAM" id="SSF54523">
    <property type="entry name" value="Pili subunits"/>
    <property type="match status" value="1"/>
</dbReference>
<comment type="subcellular location">
    <subcellularLocation>
        <location evidence="2">Cell outer membrane</location>
    </subcellularLocation>
    <subcellularLocation>
        <location evidence="1">Cell surface</location>
    </subcellularLocation>
</comment>
<feature type="domain" description="Trimeric autotransporter adhesin YadA-like stalk" evidence="14">
    <location>
        <begin position="159"/>
        <end position="201"/>
    </location>
</feature>
<keyword evidence="6" id="KW-0812">Transmembrane</keyword>
<accession>A0A2N9Y4V5</accession>
<evidence type="ECO:0000256" key="2">
    <source>
        <dbReference type="ARBA" id="ARBA00004442"/>
    </source>
</evidence>
<feature type="domain" description="Trimeric autotransporter adhesin YadA-like head" evidence="13">
    <location>
        <begin position="1194"/>
        <end position="1220"/>
    </location>
</feature>
<reference evidence="15 16" key="1">
    <citation type="journal article" date="2017" name="MBio">
        <title>Type VI secretion-mediated competition in the bee gut microbiome.</title>
        <authorList>
            <person name="Steele M.I."/>
            <person name="Kwong W.K."/>
            <person name="Powell J.E."/>
            <person name="Whiteley M."/>
            <person name="Moran N.A."/>
        </authorList>
    </citation>
    <scope>NUCLEOTIDE SEQUENCE [LARGE SCALE GENOMIC DNA]</scope>
    <source>
        <strain evidence="15 16">PEB0171</strain>
    </source>
</reference>
<evidence type="ECO:0000313" key="15">
    <source>
        <dbReference type="EMBL" id="PIT63289.1"/>
    </source>
</evidence>
<keyword evidence="4" id="KW-0813">Transport</keyword>
<dbReference type="Gene3D" id="1.20.5.170">
    <property type="match status" value="10"/>
</dbReference>
<feature type="domain" description="Trimeric autotransporter adhesin YadA-like stalk" evidence="14">
    <location>
        <begin position="325"/>
        <end position="368"/>
    </location>
</feature>
<name>A0A2N9Y4V5_9NEIS</name>
<organism evidence="15 16">
    <name type="scientific">Snodgrassella alvi</name>
    <dbReference type="NCBI Taxonomy" id="1196083"/>
    <lineage>
        <taxon>Bacteria</taxon>
        <taxon>Pseudomonadati</taxon>
        <taxon>Pseudomonadota</taxon>
        <taxon>Betaproteobacteria</taxon>
        <taxon>Neisseriales</taxon>
        <taxon>Neisseriaceae</taxon>
        <taxon>Snodgrassella</taxon>
    </lineage>
</organism>
<dbReference type="SUPFAM" id="SSF101967">
    <property type="entry name" value="Adhesin YadA, collagen-binding domain"/>
    <property type="match status" value="9"/>
</dbReference>
<dbReference type="EMBL" id="MEIV01000030">
    <property type="protein sequence ID" value="PIT63289.1"/>
    <property type="molecule type" value="Genomic_DNA"/>
</dbReference>
<dbReference type="Pfam" id="PF05658">
    <property type="entry name" value="YadA_head"/>
    <property type="match status" value="2"/>
</dbReference>
<dbReference type="RefSeq" id="WP_100141608.1">
    <property type="nucleotide sequence ID" value="NZ_MEIV01000030.1"/>
</dbReference>
<evidence type="ECO:0008006" key="17">
    <source>
        <dbReference type="Google" id="ProtNLM"/>
    </source>
</evidence>
<feature type="domain" description="Trimeric autotransporter adhesin YadA-like head" evidence="13">
    <location>
        <begin position="1222"/>
        <end position="1248"/>
    </location>
</feature>
<dbReference type="Gene3D" id="4.10.80.270">
    <property type="match status" value="9"/>
</dbReference>
<gene>
    <name evidence="15" type="ORF">BHC47_10530</name>
</gene>
<feature type="domain" description="Trimeric autotransporter adhesin YadA-like C-terminal membrane anchor" evidence="12">
    <location>
        <begin position="1361"/>
        <end position="1415"/>
    </location>
</feature>
<dbReference type="InterPro" id="IPR008640">
    <property type="entry name" value="Adhesin_Head_dom"/>
</dbReference>
<keyword evidence="7" id="KW-0732">Signal</keyword>
<keyword evidence="8" id="KW-0653">Protein transport</keyword>